<evidence type="ECO:0000313" key="3">
    <source>
        <dbReference type="EMBL" id="MBP2021324.1"/>
    </source>
</evidence>
<accession>A0ABS4K0K6</accession>
<dbReference type="Gene3D" id="1.10.3210.10">
    <property type="entry name" value="Hypothetical protein af1432"/>
    <property type="match status" value="2"/>
</dbReference>
<gene>
    <name evidence="3" type="ORF">J2Z44_001115</name>
</gene>
<name>A0ABS4K0K6_9CLOT</name>
<evidence type="ECO:0000259" key="2">
    <source>
        <dbReference type="PROSITE" id="PS51832"/>
    </source>
</evidence>
<sequence length="419" mass="47638">MNISLNKVVTALSISLDLAETTSLQNLNVIEDISGVNYSKHKYSHHSKRTAFIALEIGKKLNISEESYHNLYIASMLHDIGAQSMLDEVHTSVEYIKKHCVEGAFMIQKIPALIQIYDIILYHHENYDGSGCMKLKNYLIPFEAQIIRLADLLEVMFDENIAIYKQKDSIIEWVKLQSGRLFAPDIVDCFLNLASTETFWLNLLNVPHMNFLLESIAPKKEKYVSLKEFEYIAEIFATIIDSKSNFTAMHSRGIADLAFDVSKHVGYDEDKCLKMKIAGLLHDIGKLAIPATILDKPGKLNDDEFSLIKSHTYYTKLILDRIELISDISEWAANHHEKLNGEGYPRRLPGDYISEESKIIGACDIYQALTEDRPYRKGMYMYEAFQILDDMVKQGLICGNAVKSLKSTLICKVEGHLTP</sequence>
<evidence type="ECO:0000313" key="4">
    <source>
        <dbReference type="Proteomes" id="UP001519308"/>
    </source>
</evidence>
<proteinExistence type="predicted"/>
<dbReference type="Pfam" id="PF13487">
    <property type="entry name" value="HD_5"/>
    <property type="match status" value="2"/>
</dbReference>
<dbReference type="PROSITE" id="PS51831">
    <property type="entry name" value="HD"/>
    <property type="match status" value="1"/>
</dbReference>
<dbReference type="RefSeq" id="WP_021284879.1">
    <property type="nucleotide sequence ID" value="NZ_JAGGLL010000006.1"/>
</dbReference>
<keyword evidence="4" id="KW-1185">Reference proteome</keyword>
<dbReference type="InterPro" id="IPR003607">
    <property type="entry name" value="HD/PDEase_dom"/>
</dbReference>
<dbReference type="PANTHER" id="PTHR43155">
    <property type="entry name" value="CYCLIC DI-GMP PHOSPHODIESTERASE PA4108-RELATED"/>
    <property type="match status" value="1"/>
</dbReference>
<protein>
    <submittedName>
        <fullName evidence="3">HD-GYP domain-containing protein (C-di-GMP phosphodiesterase class II)</fullName>
    </submittedName>
</protein>
<comment type="caution">
    <text evidence="3">The sequence shown here is derived from an EMBL/GenBank/DDBJ whole genome shotgun (WGS) entry which is preliminary data.</text>
</comment>
<reference evidence="3 4" key="1">
    <citation type="submission" date="2021-03" db="EMBL/GenBank/DDBJ databases">
        <title>Genomic Encyclopedia of Type Strains, Phase IV (KMG-IV): sequencing the most valuable type-strain genomes for metagenomic binning, comparative biology and taxonomic classification.</title>
        <authorList>
            <person name="Goeker M."/>
        </authorList>
    </citation>
    <scope>NUCLEOTIDE SEQUENCE [LARGE SCALE GENOMIC DNA]</scope>
    <source>
        <strain evidence="3 4">DSM 28650</strain>
    </source>
</reference>
<dbReference type="InterPro" id="IPR037522">
    <property type="entry name" value="HD_GYP_dom"/>
</dbReference>
<dbReference type="PANTHER" id="PTHR43155:SF1">
    <property type="entry name" value="3'3'-CGAMP-SPECIFIC PHOSPHODIESTERASE 1"/>
    <property type="match status" value="1"/>
</dbReference>
<feature type="domain" description="HD" evidence="1">
    <location>
        <begin position="43"/>
        <end position="156"/>
    </location>
</feature>
<dbReference type="CDD" id="cd00077">
    <property type="entry name" value="HDc"/>
    <property type="match status" value="2"/>
</dbReference>
<evidence type="ECO:0000259" key="1">
    <source>
        <dbReference type="PROSITE" id="PS51831"/>
    </source>
</evidence>
<dbReference type="EMBL" id="JAGGLL010000006">
    <property type="protein sequence ID" value="MBP2021324.1"/>
    <property type="molecule type" value="Genomic_DNA"/>
</dbReference>
<dbReference type="PROSITE" id="PS51832">
    <property type="entry name" value="HD_GYP"/>
    <property type="match status" value="1"/>
</dbReference>
<organism evidence="3 4">
    <name type="scientific">Clostridium punense</name>
    <dbReference type="NCBI Taxonomy" id="1054297"/>
    <lineage>
        <taxon>Bacteria</taxon>
        <taxon>Bacillati</taxon>
        <taxon>Bacillota</taxon>
        <taxon>Clostridia</taxon>
        <taxon>Eubacteriales</taxon>
        <taxon>Clostridiaceae</taxon>
        <taxon>Clostridium</taxon>
    </lineage>
</organism>
<dbReference type="SUPFAM" id="SSF109604">
    <property type="entry name" value="HD-domain/PDEase-like"/>
    <property type="match status" value="2"/>
</dbReference>
<dbReference type="InterPro" id="IPR006674">
    <property type="entry name" value="HD_domain"/>
</dbReference>
<dbReference type="SMART" id="SM00471">
    <property type="entry name" value="HDc"/>
    <property type="match status" value="2"/>
</dbReference>
<dbReference type="Proteomes" id="UP001519308">
    <property type="component" value="Unassembled WGS sequence"/>
</dbReference>
<feature type="domain" description="HD-GYP" evidence="2">
    <location>
        <begin position="225"/>
        <end position="419"/>
    </location>
</feature>